<dbReference type="PROSITE" id="PS00072">
    <property type="entry name" value="ACYL_COA_DH_1"/>
    <property type="match status" value="1"/>
</dbReference>
<dbReference type="GO" id="GO:0003995">
    <property type="term" value="F:acyl-CoA dehydrogenase activity"/>
    <property type="evidence" value="ECO:0007669"/>
    <property type="project" value="InterPro"/>
</dbReference>
<dbReference type="InterPro" id="IPR009075">
    <property type="entry name" value="AcylCo_DH/oxidase_C"/>
</dbReference>
<proteinExistence type="inferred from homology"/>
<dbReference type="PANTHER" id="PTHR42707:SF3">
    <property type="entry name" value="ACYL-COA DEHYDROGENASE AIDB-RELATED"/>
    <property type="match status" value="1"/>
</dbReference>
<organism evidence="9 10">
    <name type="scientific">Rhodoblastus acidophilus</name>
    <name type="common">Rhodopseudomonas acidophila</name>
    <dbReference type="NCBI Taxonomy" id="1074"/>
    <lineage>
        <taxon>Bacteria</taxon>
        <taxon>Pseudomonadati</taxon>
        <taxon>Pseudomonadota</taxon>
        <taxon>Alphaproteobacteria</taxon>
        <taxon>Hyphomicrobiales</taxon>
        <taxon>Rhodoblastaceae</taxon>
        <taxon>Rhodoblastus</taxon>
    </lineage>
</organism>
<dbReference type="SUPFAM" id="SSF47203">
    <property type="entry name" value="Acyl-CoA dehydrogenase C-terminal domain-like"/>
    <property type="match status" value="1"/>
</dbReference>
<evidence type="ECO:0000313" key="9">
    <source>
        <dbReference type="EMBL" id="SNB53387.1"/>
    </source>
</evidence>
<name>A0A212Q200_RHOAC</name>
<dbReference type="AlphaFoldDB" id="A0A212Q200"/>
<evidence type="ECO:0000259" key="6">
    <source>
        <dbReference type="Pfam" id="PF00441"/>
    </source>
</evidence>
<comment type="similarity">
    <text evidence="2 5">Belongs to the acyl-CoA dehydrogenase family.</text>
</comment>
<gene>
    <name evidence="9" type="ORF">SAMN06265338_101330</name>
</gene>
<dbReference type="InterPro" id="IPR009100">
    <property type="entry name" value="AcylCoA_DH/oxidase_NM_dom_sf"/>
</dbReference>
<dbReference type="InterPro" id="IPR036250">
    <property type="entry name" value="AcylCo_DH-like_C"/>
</dbReference>
<dbReference type="Gene3D" id="6.10.250.600">
    <property type="match status" value="1"/>
</dbReference>
<keyword evidence="3 5" id="KW-0285">Flavoprotein</keyword>
<evidence type="ECO:0000313" key="10">
    <source>
        <dbReference type="Proteomes" id="UP000198418"/>
    </source>
</evidence>
<dbReference type="SUPFAM" id="SSF56645">
    <property type="entry name" value="Acyl-CoA dehydrogenase NM domain-like"/>
    <property type="match status" value="1"/>
</dbReference>
<evidence type="ECO:0000256" key="4">
    <source>
        <dbReference type="ARBA" id="ARBA00022827"/>
    </source>
</evidence>
<evidence type="ECO:0000256" key="3">
    <source>
        <dbReference type="ARBA" id="ARBA00022630"/>
    </source>
</evidence>
<sequence>MSQAPDVWNFATHEVTNQPAPLADVNLFSGDSALREGVAREGAAAGLAEMEAFGAACGSEARLELGRLANAIPPQLATHDRYGQRIDVVSYHPAYHALMRGAIEAGLHAAPWRAPGPGAHVARAARFYVQTQVEAGHLCPITMTFACVPVIAREPGLAALWLPKILSDRYDARDLPLSQKHGATVGMAITEKQGGSDVRANATTATPTGDGESWRLVGHKYFVSAPMSDAFLVLAQAEPAGGSAGGLTCFLMPRWLEETRNFFEIVRLKPKMGNVSNATAEIELRGALAWRIGAEGRGLAAILGAVAMTRFDCMVGSAAGMRAALAQALDHCRQRMAFGRALADQPLMAVTLADLALEAEAALALVLRVARALDASDNPAEAALARAAVPLGKYWLCKRAPGLASEAMECIGGSGFIEDGPMPRLYREAPVNAIWEGSGNIQCLDLLRAFSRQPETAEALLGEIEQARGVDGGFDREAAALRAEFAAWAACPEGQARAVAERLACALQASLMLRGAPSAVAQAFCRSRLGNAGGRLYGALAADADLDAILTRAAPR</sequence>
<dbReference type="InterPro" id="IPR006091">
    <property type="entry name" value="Acyl-CoA_Oxase/DH_mid-dom"/>
</dbReference>
<keyword evidence="5" id="KW-0560">Oxidoreductase</keyword>
<dbReference type="OrthoDB" id="9771038at2"/>
<keyword evidence="4 5" id="KW-0274">FAD</keyword>
<dbReference type="Proteomes" id="UP000198418">
    <property type="component" value="Unassembled WGS sequence"/>
</dbReference>
<protein>
    <submittedName>
        <fullName evidence="9">Putative acyl-CoA dehydrogenase</fullName>
    </submittedName>
</protein>
<feature type="domain" description="Acyl-CoA dehydrogenase/oxidase C-terminal" evidence="6">
    <location>
        <begin position="296"/>
        <end position="449"/>
    </location>
</feature>
<dbReference type="Gene3D" id="2.40.110.20">
    <property type="match status" value="1"/>
</dbReference>
<evidence type="ECO:0000256" key="5">
    <source>
        <dbReference type="RuleBase" id="RU362125"/>
    </source>
</evidence>
<dbReference type="PANTHER" id="PTHR42707">
    <property type="entry name" value="ACYL-COA DEHYDROGENASE"/>
    <property type="match status" value="1"/>
</dbReference>
<dbReference type="InterPro" id="IPR052904">
    <property type="entry name" value="Acyl-CoA_dehydrogenase-like"/>
</dbReference>
<evidence type="ECO:0000259" key="8">
    <source>
        <dbReference type="Pfam" id="PF18158"/>
    </source>
</evidence>
<dbReference type="Pfam" id="PF00441">
    <property type="entry name" value="Acyl-CoA_dh_1"/>
    <property type="match status" value="1"/>
</dbReference>
<dbReference type="InterPro" id="IPR041504">
    <property type="entry name" value="AidB_N"/>
</dbReference>
<dbReference type="Gene3D" id="1.20.140.10">
    <property type="entry name" value="Butyryl-CoA Dehydrogenase, subunit A, domain 3"/>
    <property type="match status" value="1"/>
</dbReference>
<feature type="domain" description="Acyl-CoA oxidase/dehydrogenase middle" evidence="7">
    <location>
        <begin position="187"/>
        <end position="285"/>
    </location>
</feature>
<evidence type="ECO:0000256" key="2">
    <source>
        <dbReference type="ARBA" id="ARBA00009347"/>
    </source>
</evidence>
<dbReference type="RefSeq" id="WP_088518819.1">
    <property type="nucleotide sequence ID" value="NZ_FYDG01000001.1"/>
</dbReference>
<evidence type="ECO:0000259" key="7">
    <source>
        <dbReference type="Pfam" id="PF02770"/>
    </source>
</evidence>
<keyword evidence="10" id="KW-1185">Reference proteome</keyword>
<dbReference type="Pfam" id="PF02770">
    <property type="entry name" value="Acyl-CoA_dh_M"/>
    <property type="match status" value="1"/>
</dbReference>
<accession>A0A212Q200</accession>
<reference evidence="10" key="1">
    <citation type="submission" date="2017-06" db="EMBL/GenBank/DDBJ databases">
        <authorList>
            <person name="Varghese N."/>
            <person name="Submissions S."/>
        </authorList>
    </citation>
    <scope>NUCLEOTIDE SEQUENCE [LARGE SCALE GENOMIC DNA]</scope>
    <source>
        <strain evidence="10">DSM 137</strain>
    </source>
</reference>
<comment type="cofactor">
    <cofactor evidence="1 5">
        <name>FAD</name>
        <dbReference type="ChEBI" id="CHEBI:57692"/>
    </cofactor>
</comment>
<dbReference type="InterPro" id="IPR006089">
    <property type="entry name" value="Acyl-CoA_DH_CS"/>
</dbReference>
<dbReference type="PROSITE" id="PS00073">
    <property type="entry name" value="ACYL_COA_DH_2"/>
    <property type="match status" value="1"/>
</dbReference>
<dbReference type="Pfam" id="PF18158">
    <property type="entry name" value="AidB_N"/>
    <property type="match status" value="1"/>
</dbReference>
<feature type="domain" description="Adaptive response protein AidB N-terminal" evidence="8">
    <location>
        <begin position="17"/>
        <end position="172"/>
    </location>
</feature>
<dbReference type="EMBL" id="FYDG01000001">
    <property type="protein sequence ID" value="SNB53387.1"/>
    <property type="molecule type" value="Genomic_DNA"/>
</dbReference>
<evidence type="ECO:0000256" key="1">
    <source>
        <dbReference type="ARBA" id="ARBA00001974"/>
    </source>
</evidence>